<reference evidence="4 5" key="1">
    <citation type="journal article" date="2013" name="Curr. Biol.">
        <title>The Genome of the Foraminiferan Reticulomyxa filosa.</title>
        <authorList>
            <person name="Glockner G."/>
            <person name="Hulsmann N."/>
            <person name="Schleicher M."/>
            <person name="Noegel A.A."/>
            <person name="Eichinger L."/>
            <person name="Gallinger C."/>
            <person name="Pawlowski J."/>
            <person name="Sierra R."/>
            <person name="Euteneuer U."/>
            <person name="Pillet L."/>
            <person name="Moustafa A."/>
            <person name="Platzer M."/>
            <person name="Groth M."/>
            <person name="Szafranski K."/>
            <person name="Schliwa M."/>
        </authorList>
    </citation>
    <scope>NUCLEOTIDE SEQUENCE [LARGE SCALE GENOMIC DNA]</scope>
</reference>
<keyword evidence="5" id="KW-1185">Reference proteome</keyword>
<keyword evidence="2" id="KW-1133">Transmembrane helix</keyword>
<feature type="transmembrane region" description="Helical" evidence="2">
    <location>
        <begin position="400"/>
        <end position="421"/>
    </location>
</feature>
<feature type="compositionally biased region" description="Acidic residues" evidence="1">
    <location>
        <begin position="242"/>
        <end position="251"/>
    </location>
</feature>
<comment type="caution">
    <text evidence="4">The sequence shown here is derived from an EMBL/GenBank/DDBJ whole genome shotgun (WGS) entry which is preliminary data.</text>
</comment>
<evidence type="ECO:0000313" key="4">
    <source>
        <dbReference type="EMBL" id="ETO10363.1"/>
    </source>
</evidence>
<feature type="signal peptide" evidence="3">
    <location>
        <begin position="1"/>
        <end position="27"/>
    </location>
</feature>
<evidence type="ECO:0000256" key="3">
    <source>
        <dbReference type="SAM" id="SignalP"/>
    </source>
</evidence>
<dbReference type="EMBL" id="ASPP01023506">
    <property type="protein sequence ID" value="ETO10363.1"/>
    <property type="molecule type" value="Genomic_DNA"/>
</dbReference>
<feature type="chain" id="PRO_5004975440" evidence="3">
    <location>
        <begin position="28"/>
        <end position="436"/>
    </location>
</feature>
<evidence type="ECO:0000313" key="5">
    <source>
        <dbReference type="Proteomes" id="UP000023152"/>
    </source>
</evidence>
<dbReference type="Proteomes" id="UP000023152">
    <property type="component" value="Unassembled WGS sequence"/>
</dbReference>
<feature type="transmembrane region" description="Helical" evidence="2">
    <location>
        <begin position="343"/>
        <end position="363"/>
    </location>
</feature>
<sequence>MRKQQSKNPPLLSFLFSHLFFFSILKIEEEEKRTKRTILEPVPLAGGVIQKPFGQVRLNCLELLTMSADLANFKCAKVLAKLTHEFWDAIVEMAFIHKTNNFFLCHFRRLIHLCMIFRRRYLKYLFVERNLLDRFVDFYNNDAPRTTLHAYLLQMLWDMYHHDQREPQPMDNEENKESETHDETDQEDCQSDAGSASSVIINDDGDGDGDANSNSEEVKREDSTDIATDNDENDGDNSKENDQEEDNESETFENNGEFVLKSNLSNESEDQWDIVQFFEHHSKWSNFVQVISHEIETQTNACPQIFSQGGGGGACSSELDALFSQVKSKDFQLFNPRHCLCCIFSVSVWGFLFFPSFFFPSLFFVRLDFFSRNAFVLKHLKTKIFVLFGYFKFVDANESVSFFFFLPFFLNVCLVRLARVICGPKLKSKKPCHLFF</sequence>
<feature type="region of interest" description="Disordered" evidence="1">
    <location>
        <begin position="165"/>
        <end position="255"/>
    </location>
</feature>
<name>X6M8Q7_RETFI</name>
<evidence type="ECO:0000256" key="1">
    <source>
        <dbReference type="SAM" id="MobiDB-lite"/>
    </source>
</evidence>
<dbReference type="AlphaFoldDB" id="X6M8Q7"/>
<feature type="compositionally biased region" description="Basic and acidic residues" evidence="1">
    <location>
        <begin position="165"/>
        <end position="183"/>
    </location>
</feature>
<evidence type="ECO:0000256" key="2">
    <source>
        <dbReference type="SAM" id="Phobius"/>
    </source>
</evidence>
<keyword evidence="2" id="KW-0472">Membrane</keyword>
<accession>X6M8Q7</accession>
<protein>
    <submittedName>
        <fullName evidence="4">Uncharacterized protein</fullName>
    </submittedName>
</protein>
<proteinExistence type="predicted"/>
<keyword evidence="2" id="KW-0812">Transmembrane</keyword>
<keyword evidence="3" id="KW-0732">Signal</keyword>
<organism evidence="4 5">
    <name type="scientific">Reticulomyxa filosa</name>
    <dbReference type="NCBI Taxonomy" id="46433"/>
    <lineage>
        <taxon>Eukaryota</taxon>
        <taxon>Sar</taxon>
        <taxon>Rhizaria</taxon>
        <taxon>Retaria</taxon>
        <taxon>Foraminifera</taxon>
        <taxon>Monothalamids</taxon>
        <taxon>Reticulomyxidae</taxon>
        <taxon>Reticulomyxa</taxon>
    </lineage>
</organism>
<gene>
    <name evidence="4" type="ORF">RFI_27017</name>
</gene>